<proteinExistence type="predicted"/>
<gene>
    <name evidence="1" type="ORF">I6J41_26350</name>
</gene>
<accession>A0ABX7J6V0</accession>
<name>A0ABX7J6V0_9ACTN</name>
<dbReference type="EMBL" id="CP070249">
    <property type="protein sequence ID" value="QRV43852.1"/>
    <property type="molecule type" value="Genomic_DNA"/>
</dbReference>
<evidence type="ECO:0000313" key="2">
    <source>
        <dbReference type="Proteomes" id="UP000598054"/>
    </source>
</evidence>
<reference evidence="1 2" key="1">
    <citation type="submission" date="2021-02" db="EMBL/GenBank/DDBJ databases">
        <title>FDA dAtabase for Regulatory Grade micrObial Sequences (FDA-ARGOS): Supporting development and validation of Infectious Disease Dx tests.</title>
        <authorList>
            <person name="Sproer C."/>
            <person name="Gronow S."/>
            <person name="Severitt S."/>
            <person name="Schroder I."/>
            <person name="Tallon L."/>
            <person name="Sadzewicz L."/>
            <person name="Zhao X."/>
            <person name="Boylan J."/>
            <person name="Ott S."/>
            <person name="Bowen H."/>
            <person name="Vavikolanu K."/>
            <person name="Mehta A."/>
            <person name="Aluvathingal J."/>
            <person name="Nadendla S."/>
            <person name="Lowell S."/>
            <person name="Myers T."/>
            <person name="Yan Y."/>
            <person name="Sichtig H."/>
        </authorList>
    </citation>
    <scope>NUCLEOTIDE SEQUENCE [LARGE SCALE GENOMIC DNA]</scope>
    <source>
        <strain evidence="1 2">FDAARGOS_1211</strain>
    </source>
</reference>
<sequence>MGDEVGKELAAPDVSKELAEADASIPVVTRAEMATVIQVLAEQGFGRNEISRRTGFSTFLVSTIAEEVGVTFDRSKVEQALKARLTDLKLAQMSVAEGLTEDLTHARIMLRTASNRRDLAFAAKTISDLARSAQALTPEMSDANSVEDAKDFLTDLHRGLGEFRDHMVKTGQWDEQGNEIKQEEQHDES</sequence>
<keyword evidence="2" id="KW-1185">Reference proteome</keyword>
<protein>
    <submittedName>
        <fullName evidence="1">Uncharacterized protein</fullName>
    </submittedName>
</protein>
<dbReference type="GeneID" id="63983111"/>
<evidence type="ECO:0000313" key="1">
    <source>
        <dbReference type="EMBL" id="QRV43852.1"/>
    </source>
</evidence>
<organism evidence="1 2">
    <name type="scientific">Streptomyces californicus</name>
    <dbReference type="NCBI Taxonomy" id="67351"/>
    <lineage>
        <taxon>Bacteria</taxon>
        <taxon>Bacillati</taxon>
        <taxon>Actinomycetota</taxon>
        <taxon>Actinomycetes</taxon>
        <taxon>Kitasatosporales</taxon>
        <taxon>Streptomycetaceae</taxon>
        <taxon>Streptomyces</taxon>
    </lineage>
</organism>
<dbReference type="Proteomes" id="UP000598054">
    <property type="component" value="Chromosome"/>
</dbReference>
<dbReference type="RefSeq" id="WP_030116315.1">
    <property type="nucleotide sequence ID" value="NZ_CP070242.1"/>
</dbReference>